<evidence type="ECO:0000313" key="8">
    <source>
        <dbReference type="EMBL" id="KAK7677764.1"/>
    </source>
</evidence>
<evidence type="ECO:0000313" key="9">
    <source>
        <dbReference type="Proteomes" id="UP001385951"/>
    </source>
</evidence>
<keyword evidence="1" id="KW-0479">Metal-binding</keyword>
<organism evidence="8 9">
    <name type="scientific">Cerrena zonata</name>
    <dbReference type="NCBI Taxonomy" id="2478898"/>
    <lineage>
        <taxon>Eukaryota</taxon>
        <taxon>Fungi</taxon>
        <taxon>Dikarya</taxon>
        <taxon>Basidiomycota</taxon>
        <taxon>Agaricomycotina</taxon>
        <taxon>Agaricomycetes</taxon>
        <taxon>Polyporales</taxon>
        <taxon>Cerrenaceae</taxon>
        <taxon>Cerrena</taxon>
    </lineage>
</organism>
<evidence type="ECO:0000256" key="4">
    <source>
        <dbReference type="ARBA" id="ARBA00022833"/>
    </source>
</evidence>
<dbReference type="Proteomes" id="UP001385951">
    <property type="component" value="Unassembled WGS sequence"/>
</dbReference>
<dbReference type="Pfam" id="PF01428">
    <property type="entry name" value="zf-AN1"/>
    <property type="match status" value="2"/>
</dbReference>
<protein>
    <recommendedName>
        <fullName evidence="7">AN1-type domain-containing protein</fullName>
    </recommendedName>
</protein>
<dbReference type="InterPro" id="IPR035896">
    <property type="entry name" value="AN1-like_Znf"/>
</dbReference>
<evidence type="ECO:0000256" key="1">
    <source>
        <dbReference type="ARBA" id="ARBA00022723"/>
    </source>
</evidence>
<feature type="compositionally biased region" description="Low complexity" evidence="6">
    <location>
        <begin position="173"/>
        <end position="182"/>
    </location>
</feature>
<keyword evidence="2" id="KW-0677">Repeat</keyword>
<feature type="compositionally biased region" description="Polar residues" evidence="6">
    <location>
        <begin position="187"/>
        <end position="206"/>
    </location>
</feature>
<keyword evidence="4" id="KW-0862">Zinc</keyword>
<dbReference type="PANTHER" id="PTHR14677">
    <property type="entry name" value="ARSENITE INDUCUBLE RNA ASSOCIATED PROTEIN AIP-1-RELATED"/>
    <property type="match status" value="1"/>
</dbReference>
<accession>A0AAW0FFS9</accession>
<dbReference type="GO" id="GO:0005737">
    <property type="term" value="C:cytoplasm"/>
    <property type="evidence" value="ECO:0007669"/>
    <property type="project" value="TreeGrafter"/>
</dbReference>
<dbReference type="SUPFAM" id="SSF118310">
    <property type="entry name" value="AN1-like Zinc finger"/>
    <property type="match status" value="2"/>
</dbReference>
<feature type="domain" description="AN1-type" evidence="7">
    <location>
        <begin position="108"/>
        <end position="156"/>
    </location>
</feature>
<dbReference type="Pfam" id="PF25403">
    <property type="entry name" value="zf-C2H2_ZFAND2"/>
    <property type="match status" value="1"/>
</dbReference>
<feature type="region of interest" description="Disordered" evidence="6">
    <location>
        <begin position="148"/>
        <end position="269"/>
    </location>
</feature>
<proteinExistence type="predicted"/>
<gene>
    <name evidence="8" type="ORF">QCA50_019316</name>
</gene>
<evidence type="ECO:0000256" key="6">
    <source>
        <dbReference type="SAM" id="MobiDB-lite"/>
    </source>
</evidence>
<dbReference type="SMART" id="SM00154">
    <property type="entry name" value="ZnF_AN1"/>
    <property type="match status" value="2"/>
</dbReference>
<evidence type="ECO:0000259" key="7">
    <source>
        <dbReference type="PROSITE" id="PS51039"/>
    </source>
</evidence>
<reference evidence="8 9" key="1">
    <citation type="submission" date="2022-09" db="EMBL/GenBank/DDBJ databases">
        <authorList>
            <person name="Palmer J.M."/>
        </authorList>
    </citation>
    <scope>NUCLEOTIDE SEQUENCE [LARGE SCALE GENOMIC DNA]</scope>
    <source>
        <strain evidence="8 9">DSM 7382</strain>
    </source>
</reference>
<dbReference type="AlphaFoldDB" id="A0AAW0FFS9"/>
<dbReference type="InterPro" id="IPR000058">
    <property type="entry name" value="Znf_AN1"/>
</dbReference>
<name>A0AAW0FFS9_9APHY</name>
<dbReference type="InterPro" id="IPR057357">
    <property type="entry name" value="Znf-C2H2_ZFAND2A/B"/>
</dbReference>
<keyword evidence="3 5" id="KW-0863">Zinc-finger</keyword>
<evidence type="ECO:0000256" key="3">
    <source>
        <dbReference type="ARBA" id="ARBA00022771"/>
    </source>
</evidence>
<comment type="caution">
    <text evidence="8">The sequence shown here is derived from an EMBL/GenBank/DDBJ whole genome shotgun (WGS) entry which is preliminary data.</text>
</comment>
<evidence type="ECO:0000256" key="5">
    <source>
        <dbReference type="PROSITE-ProRule" id="PRU00449"/>
    </source>
</evidence>
<dbReference type="Gene3D" id="4.10.1110.10">
    <property type="entry name" value="AN1-like Zinc finger"/>
    <property type="match status" value="2"/>
</dbReference>
<keyword evidence="9" id="KW-1185">Reference proteome</keyword>
<evidence type="ECO:0000256" key="2">
    <source>
        <dbReference type="ARBA" id="ARBA00022737"/>
    </source>
</evidence>
<dbReference type="EMBL" id="JASBNA010000083">
    <property type="protein sequence ID" value="KAK7677764.1"/>
    <property type="molecule type" value="Genomic_DNA"/>
</dbReference>
<sequence>MSGTHTPAQGPDAELLAVGQQCSEEHCHLIDFLPFKCEHCAQAFCGEHFRPQAHKCHKYDEHQHNRVAPPCPFCSTPIAIPPGEDPNIRMERHFNDDCPVTSGQSGKKSTTPHCARAKCNKVLWSPIRCDKCSQQFCPAHRFPNDHSCVSSSKATPSTSSPKVFGGTRPNTTSAASAAAMAAIKRAMNNTSSSSPARKPATSTQNKQPPPVVKPVAPKAPSKAPPAPSASSSKPASTRTNPFSATDRRAKAERESRLKAMQARAKKGLLTDEEKLILAEEEANKGKGDDCVIG</sequence>
<dbReference type="PANTHER" id="PTHR14677:SF40">
    <property type="entry name" value="CDC48-ASSOCIATED UBIQUITIN-LIKE_ZINC FINGER PROTEIN 1"/>
    <property type="match status" value="1"/>
</dbReference>
<dbReference type="PROSITE" id="PS51039">
    <property type="entry name" value="ZF_AN1"/>
    <property type="match status" value="1"/>
</dbReference>
<feature type="compositionally biased region" description="Basic and acidic residues" evidence="6">
    <location>
        <begin position="245"/>
        <end position="257"/>
    </location>
</feature>
<dbReference type="GO" id="GO:0008270">
    <property type="term" value="F:zinc ion binding"/>
    <property type="evidence" value="ECO:0007669"/>
    <property type="project" value="UniProtKB-KW"/>
</dbReference>
<feature type="compositionally biased region" description="Low complexity" evidence="6">
    <location>
        <begin position="148"/>
        <end position="163"/>
    </location>
</feature>